<feature type="domain" description="Transposase IS66 central" evidence="2">
    <location>
        <begin position="193"/>
        <end position="474"/>
    </location>
</feature>
<dbReference type="Pfam" id="PF13007">
    <property type="entry name" value="LZ_Tnp_IS66"/>
    <property type="match status" value="1"/>
</dbReference>
<dbReference type="Pfam" id="PF13005">
    <property type="entry name" value="zf-IS66"/>
    <property type="match status" value="1"/>
</dbReference>
<dbReference type="PANTHER" id="PTHR33678">
    <property type="entry name" value="BLL1576 PROTEIN"/>
    <property type="match status" value="1"/>
</dbReference>
<dbReference type="InterPro" id="IPR024463">
    <property type="entry name" value="Transposase_TnpC_homeodom"/>
</dbReference>
<feature type="region of interest" description="Disordered" evidence="1">
    <location>
        <begin position="104"/>
        <end position="123"/>
    </location>
</feature>
<evidence type="ECO:0000259" key="5">
    <source>
        <dbReference type="Pfam" id="PF13817"/>
    </source>
</evidence>
<dbReference type="InterPro" id="IPR052344">
    <property type="entry name" value="Transposase-related"/>
</dbReference>
<dbReference type="InterPro" id="IPR039552">
    <property type="entry name" value="IS66_C"/>
</dbReference>
<dbReference type="Pfam" id="PF03050">
    <property type="entry name" value="DDE_Tnp_IS66"/>
    <property type="match status" value="1"/>
</dbReference>
<sequence length="524" mass="59224">MDIDSLLASQNPDDLRALALKLLSEIQAREAVVSSLRADLERQAQENQAQTRYIRQLEEALENARRWRFGHKSDAFHGEQRELFDEDIDADAADITRQLVAQLPGAAAHKPERPKRRPLSPLLPRQDSLLAPATDICPRCGHALRFIRDEVSERLEYAPDRFIVHRHIRPQLGCPRCDIVVSAPLPAQLIETGQPGPGLLARVVCAKALDHLPLYRQRDIYQRGGADISRSTLAGWFGAVGAALRPLAEALHRDLLRHSVLQADETPLLLLDAVRGKSQRGYLWAYVTVQDAGRVIVLYDCQPGCGGHYAREVLKGWHGTLVVDGNAGRRALFDLSRVTEAGCLAHVRRKFSEPLTANPSPVVKHALNILRGLYQLERTIEARPAVKKRRWRQRYAKPQMEAFHQWLLLQQSQAVPHSRLSKALDYTLNRWPALVRYLEDGRLPIDNNHCENLMRPVAAGRKNRLFAGSLRAGQRLAAILSLLETARLNGHDPYLWLREVLARLPDWPGNRISELLPYAENRFD</sequence>
<protein>
    <submittedName>
        <fullName evidence="6">IS66 family transposase</fullName>
    </submittedName>
</protein>
<evidence type="ECO:0000259" key="2">
    <source>
        <dbReference type="Pfam" id="PF03050"/>
    </source>
</evidence>
<dbReference type="EMBL" id="SZPQ01000023">
    <property type="protein sequence ID" value="TKI05044.1"/>
    <property type="molecule type" value="Genomic_DNA"/>
</dbReference>
<comment type="caution">
    <text evidence="6">The sequence shown here is derived from an EMBL/GenBank/DDBJ whole genome shotgun (WGS) entry which is preliminary data.</text>
</comment>
<dbReference type="InterPro" id="IPR024474">
    <property type="entry name" value="Znf_dom_IS66"/>
</dbReference>
<feature type="domain" description="Transposase TnpC homeodomain" evidence="4">
    <location>
        <begin position="56"/>
        <end position="126"/>
    </location>
</feature>
<dbReference type="InterPro" id="IPR004291">
    <property type="entry name" value="Transposase_IS66_central"/>
</dbReference>
<dbReference type="PANTHER" id="PTHR33678:SF1">
    <property type="entry name" value="BLL1576 PROTEIN"/>
    <property type="match status" value="1"/>
</dbReference>
<evidence type="ECO:0000313" key="6">
    <source>
        <dbReference type="EMBL" id="TKI05044.1"/>
    </source>
</evidence>
<dbReference type="Pfam" id="PF13817">
    <property type="entry name" value="DDE_Tnp_IS66_C"/>
    <property type="match status" value="1"/>
</dbReference>
<keyword evidence="7" id="KW-1185">Reference proteome</keyword>
<proteinExistence type="predicted"/>
<evidence type="ECO:0000256" key="1">
    <source>
        <dbReference type="SAM" id="MobiDB-lite"/>
    </source>
</evidence>
<dbReference type="Proteomes" id="UP000305202">
    <property type="component" value="Unassembled WGS sequence"/>
</dbReference>
<evidence type="ECO:0000259" key="3">
    <source>
        <dbReference type="Pfam" id="PF13005"/>
    </source>
</evidence>
<accession>A0ABY2SJZ0</accession>
<reference evidence="6 7" key="1">
    <citation type="submission" date="2019-04" db="EMBL/GenBank/DDBJ databases">
        <authorList>
            <person name="Li M."/>
            <person name="Gao C."/>
        </authorList>
    </citation>
    <scope>NUCLEOTIDE SEQUENCE [LARGE SCALE GENOMIC DNA]</scope>
    <source>
        <strain evidence="6 7">BGMRC 2031</strain>
    </source>
</reference>
<evidence type="ECO:0000313" key="7">
    <source>
        <dbReference type="Proteomes" id="UP000305202"/>
    </source>
</evidence>
<organism evidence="6 7">
    <name type="scientific">Martelella alba</name>
    <dbReference type="NCBI Taxonomy" id="2590451"/>
    <lineage>
        <taxon>Bacteria</taxon>
        <taxon>Pseudomonadati</taxon>
        <taxon>Pseudomonadota</taxon>
        <taxon>Alphaproteobacteria</taxon>
        <taxon>Hyphomicrobiales</taxon>
        <taxon>Aurantimonadaceae</taxon>
        <taxon>Martelella</taxon>
    </lineage>
</organism>
<name>A0ABY2SJZ0_9HYPH</name>
<dbReference type="NCBIfam" id="NF033517">
    <property type="entry name" value="transpos_IS66"/>
    <property type="match status" value="1"/>
</dbReference>
<dbReference type="RefSeq" id="WP_136991185.1">
    <property type="nucleotide sequence ID" value="NZ_SZPQ01000023.1"/>
</dbReference>
<gene>
    <name evidence="6" type="ORF">FCN80_16075</name>
</gene>
<feature type="domain" description="Transposase IS66 zinc-finger binding" evidence="3">
    <location>
        <begin position="135"/>
        <end position="178"/>
    </location>
</feature>
<feature type="domain" description="Transposase IS66 C-terminal" evidence="5">
    <location>
        <begin position="481"/>
        <end position="518"/>
    </location>
</feature>
<evidence type="ECO:0000259" key="4">
    <source>
        <dbReference type="Pfam" id="PF13007"/>
    </source>
</evidence>